<feature type="compositionally biased region" description="Basic residues" evidence="9">
    <location>
        <begin position="57"/>
        <end position="66"/>
    </location>
</feature>
<feature type="compositionally biased region" description="Acidic residues" evidence="9">
    <location>
        <begin position="423"/>
        <end position="439"/>
    </location>
</feature>
<dbReference type="OrthoDB" id="9332038at2759"/>
<evidence type="ECO:0000256" key="2">
    <source>
        <dbReference type="ARBA" id="ARBA00022527"/>
    </source>
</evidence>
<dbReference type="InterPro" id="IPR050494">
    <property type="entry name" value="Ser_Thr_dual-spec_kinase"/>
</dbReference>
<feature type="region of interest" description="Disordered" evidence="9">
    <location>
        <begin position="1"/>
        <end position="266"/>
    </location>
</feature>
<dbReference type="EMBL" id="KZ679259">
    <property type="protein sequence ID" value="PTB43672.1"/>
    <property type="molecule type" value="Genomic_DNA"/>
</dbReference>
<name>A0A2T3ZFT6_TRIA4</name>
<feature type="compositionally biased region" description="Low complexity" evidence="9">
    <location>
        <begin position="446"/>
        <end position="461"/>
    </location>
</feature>
<dbReference type="SUPFAM" id="SSF56112">
    <property type="entry name" value="Protein kinase-like (PK-like)"/>
    <property type="match status" value="1"/>
</dbReference>
<evidence type="ECO:0000259" key="10">
    <source>
        <dbReference type="PROSITE" id="PS50011"/>
    </source>
</evidence>
<gene>
    <name evidence="11" type="ORF">M441DRAFT_67402</name>
</gene>
<evidence type="ECO:0000256" key="6">
    <source>
        <dbReference type="ARBA" id="ARBA00022840"/>
    </source>
</evidence>
<evidence type="ECO:0000256" key="1">
    <source>
        <dbReference type="ARBA" id="ARBA00012513"/>
    </source>
</evidence>
<dbReference type="InterPro" id="IPR000719">
    <property type="entry name" value="Prot_kinase_dom"/>
</dbReference>
<dbReference type="Gene3D" id="3.30.200.20">
    <property type="entry name" value="Phosphorylase Kinase, domain 1"/>
    <property type="match status" value="1"/>
</dbReference>
<dbReference type="InterPro" id="IPR008271">
    <property type="entry name" value="Ser/Thr_kinase_AS"/>
</dbReference>
<sequence>MTSSSDEGEILEERAGDLKATSLSHAERNGVDRKDRQRNRNPSPDLDTTSKYNNSSRRSRSPRGFKRARDDRDRLPPSKARDQDARHDRGAYDDHRRDEYKRSRVAYDDLDRPASRIANQGYDWRSRRDRERDRSRERDRYHRDRDRYSERSPRPRSPSPHQYRRGDKRSGDRFVREGYSDRHDSRTLRYDDADVSTRGNNSAARKASAGDTNQALEDDAKTQKETTQNDGSVSAAISREVSMPDEPEVDYDEAEEFDEEAEIERRRKRRGELLAKSSSATPLLLHAVGAATSKAQALSPASLQSDTPLQSQRSDSKMSQSPGSNFPSPRSPMSHDAPSPGGIDLFDDKDLMNSHGAVKANDEDGPSAADYDPTVDMREDERRHELRHGQVVIHGEPEPVAVLKQNPVNEAPSATPQKPSAGEGDDDDDFDMFAEDFDEEKYASKAQANETAAPAEANDAAEAADKGGILEGDDKDGYYKIRIGEILKGRYQIQATLGRGMFSGVARAVDITTKQLVAIKMMRNNDALRKGGYTEIAILQKLNEADPENRRHIVKFEHSFDHRGHLCLAFENLSMNLREVLRKFGNNVGINLKATKAYAYQIFVALAHMRKCSIIHADLKPDNILVNETRNILKICDLGTAIDRSDAATAHTEITPYLVSRFYRAPEIILGMPYDYGVDMWSIGCTLYELYTGKILFTGDSNNQMLKTIMEIRGRITPKLYKRGQLSSVHFDDQGQFISIERDKVLGKTALRPLNIVKPTRDLRTRLLAASSGMNDAESRELNHFIDLLDHCLALNPDKRLKPADALKHPFFVARSGVPRR</sequence>
<proteinExistence type="inferred from homology"/>
<feature type="compositionally biased region" description="Polar residues" evidence="9">
    <location>
        <begin position="409"/>
        <end position="418"/>
    </location>
</feature>
<dbReference type="PROSITE" id="PS50011">
    <property type="entry name" value="PROTEIN_KINASE_DOM"/>
    <property type="match status" value="1"/>
</dbReference>
<dbReference type="CDD" id="cd14135">
    <property type="entry name" value="STKc_PRP4"/>
    <property type="match status" value="1"/>
</dbReference>
<evidence type="ECO:0000313" key="12">
    <source>
        <dbReference type="Proteomes" id="UP000240493"/>
    </source>
</evidence>
<reference evidence="11 12" key="1">
    <citation type="submission" date="2016-07" db="EMBL/GenBank/DDBJ databases">
        <title>Multiple horizontal gene transfer events from other fungi enriched the ability of initially mycotrophic Trichoderma (Ascomycota) to feed on dead plant biomass.</title>
        <authorList>
            <consortium name="DOE Joint Genome Institute"/>
            <person name="Aerts A."/>
            <person name="Atanasova L."/>
            <person name="Chenthamara K."/>
            <person name="Zhang J."/>
            <person name="Grujic M."/>
            <person name="Henrissat B."/>
            <person name="Kuo A."/>
            <person name="Salamov A."/>
            <person name="Lipzen A."/>
            <person name="Labutti K."/>
            <person name="Barry K."/>
            <person name="Miao Y."/>
            <person name="Rahimi M.J."/>
            <person name="Shen Q."/>
            <person name="Grigoriev I.V."/>
            <person name="Kubicek C.P."/>
            <person name="Druzhinina I.S."/>
        </authorList>
    </citation>
    <scope>NUCLEOTIDE SEQUENCE [LARGE SCALE GENOMIC DNA]</scope>
    <source>
        <strain evidence="11 12">CBS 433.97</strain>
    </source>
</reference>
<feature type="region of interest" description="Disordered" evidence="9">
    <location>
        <begin position="409"/>
        <end position="469"/>
    </location>
</feature>
<feature type="domain" description="Protein kinase" evidence="10">
    <location>
        <begin position="491"/>
        <end position="812"/>
    </location>
</feature>
<evidence type="ECO:0000313" key="11">
    <source>
        <dbReference type="EMBL" id="PTB43672.1"/>
    </source>
</evidence>
<dbReference type="FunFam" id="1.10.510.10:FF:000078">
    <property type="entry name" value="Serine/threonine-protein kinase PRP4 homolog"/>
    <property type="match status" value="1"/>
</dbReference>
<dbReference type="GO" id="GO:0045292">
    <property type="term" value="P:mRNA cis splicing, via spliceosome"/>
    <property type="evidence" value="ECO:0007669"/>
    <property type="project" value="InterPro"/>
</dbReference>
<feature type="compositionally biased region" description="Basic and acidic residues" evidence="9">
    <location>
        <begin position="67"/>
        <end position="114"/>
    </location>
</feature>
<feature type="compositionally biased region" description="Basic and acidic residues" evidence="9">
    <location>
        <begin position="164"/>
        <end position="192"/>
    </location>
</feature>
<feature type="compositionally biased region" description="Acidic residues" evidence="9">
    <location>
        <begin position="1"/>
        <end position="10"/>
    </location>
</feature>
<evidence type="ECO:0000256" key="5">
    <source>
        <dbReference type="ARBA" id="ARBA00022777"/>
    </source>
</evidence>
<evidence type="ECO:0000256" key="4">
    <source>
        <dbReference type="ARBA" id="ARBA00022741"/>
    </source>
</evidence>
<dbReference type="PROSITE" id="PS00107">
    <property type="entry name" value="PROTEIN_KINASE_ATP"/>
    <property type="match status" value="1"/>
</dbReference>
<evidence type="ECO:0000256" key="9">
    <source>
        <dbReference type="SAM" id="MobiDB-lite"/>
    </source>
</evidence>
<feature type="compositionally biased region" description="Polar residues" evidence="9">
    <location>
        <begin position="293"/>
        <end position="328"/>
    </location>
</feature>
<organism evidence="11 12">
    <name type="scientific">Trichoderma asperellum (strain ATCC 204424 / CBS 433.97 / NBRC 101777)</name>
    <dbReference type="NCBI Taxonomy" id="1042311"/>
    <lineage>
        <taxon>Eukaryota</taxon>
        <taxon>Fungi</taxon>
        <taxon>Dikarya</taxon>
        <taxon>Ascomycota</taxon>
        <taxon>Pezizomycotina</taxon>
        <taxon>Sordariomycetes</taxon>
        <taxon>Hypocreomycetidae</taxon>
        <taxon>Hypocreales</taxon>
        <taxon>Hypocreaceae</taxon>
        <taxon>Trichoderma</taxon>
    </lineage>
</organism>
<keyword evidence="2" id="KW-0723">Serine/threonine-protein kinase</keyword>
<dbReference type="Gene3D" id="1.10.510.10">
    <property type="entry name" value="Transferase(Phosphotransferase) domain 1"/>
    <property type="match status" value="1"/>
</dbReference>
<dbReference type="Proteomes" id="UP000240493">
    <property type="component" value="Unassembled WGS sequence"/>
</dbReference>
<dbReference type="PANTHER" id="PTHR24058:SF103">
    <property type="entry name" value="SERINE_THREONINE-PROTEIN KINASE PRP4 HOMOLOG"/>
    <property type="match status" value="1"/>
</dbReference>
<evidence type="ECO:0000256" key="3">
    <source>
        <dbReference type="ARBA" id="ARBA00022679"/>
    </source>
</evidence>
<dbReference type="PANTHER" id="PTHR24058">
    <property type="entry name" value="DUAL SPECIFICITY PROTEIN KINASE"/>
    <property type="match status" value="1"/>
</dbReference>
<keyword evidence="6 8" id="KW-0067">ATP-binding</keyword>
<evidence type="ECO:0000256" key="7">
    <source>
        <dbReference type="ARBA" id="ARBA00023596"/>
    </source>
</evidence>
<feature type="region of interest" description="Disordered" evidence="9">
    <location>
        <begin position="291"/>
        <end position="373"/>
    </location>
</feature>
<dbReference type="InterPro" id="IPR044092">
    <property type="entry name" value="STKc_PRP4"/>
</dbReference>
<dbReference type="InterPro" id="IPR017441">
    <property type="entry name" value="Protein_kinase_ATP_BS"/>
</dbReference>
<accession>A0A2T3ZFT6</accession>
<keyword evidence="12" id="KW-1185">Reference proteome</keyword>
<evidence type="ECO:0000256" key="8">
    <source>
        <dbReference type="PROSITE-ProRule" id="PRU10141"/>
    </source>
</evidence>
<dbReference type="SMART" id="SM00220">
    <property type="entry name" value="S_TKc"/>
    <property type="match status" value="1"/>
</dbReference>
<comment type="similarity">
    <text evidence="7">Belongs to the protein kinase superfamily. CMGC Ser/Thr protein kinase family.</text>
</comment>
<dbReference type="Pfam" id="PF00069">
    <property type="entry name" value="Pkinase"/>
    <property type="match status" value="1"/>
</dbReference>
<feature type="compositionally biased region" description="Basic and acidic residues" evidence="9">
    <location>
        <begin position="124"/>
        <end position="153"/>
    </location>
</feature>
<keyword evidence="3" id="KW-0808">Transferase</keyword>
<feature type="binding site" evidence="8">
    <location>
        <position position="520"/>
    </location>
    <ligand>
        <name>ATP</name>
        <dbReference type="ChEBI" id="CHEBI:30616"/>
    </ligand>
</feature>
<dbReference type="AlphaFoldDB" id="A0A2T3ZFT6"/>
<dbReference type="EC" id="2.7.11.1" evidence="1"/>
<feature type="compositionally biased region" description="Polar residues" evidence="9">
    <location>
        <begin position="40"/>
        <end position="54"/>
    </location>
</feature>
<keyword evidence="5" id="KW-0418">Kinase</keyword>
<dbReference type="InterPro" id="IPR011009">
    <property type="entry name" value="Kinase-like_dom_sf"/>
</dbReference>
<dbReference type="GO" id="GO:0005524">
    <property type="term" value="F:ATP binding"/>
    <property type="evidence" value="ECO:0007669"/>
    <property type="project" value="UniProtKB-UniRule"/>
</dbReference>
<protein>
    <recommendedName>
        <fullName evidence="1">non-specific serine/threonine protein kinase</fullName>
        <ecNumber evidence="1">2.7.11.1</ecNumber>
    </recommendedName>
</protein>
<keyword evidence="4 8" id="KW-0547">Nucleotide-binding</keyword>
<feature type="compositionally biased region" description="Acidic residues" evidence="9">
    <location>
        <begin position="243"/>
        <end position="262"/>
    </location>
</feature>
<dbReference type="STRING" id="1042311.A0A2T3ZFT6"/>
<feature type="compositionally biased region" description="Basic and acidic residues" evidence="9">
    <location>
        <begin position="25"/>
        <end position="35"/>
    </location>
</feature>
<dbReference type="PROSITE" id="PS00108">
    <property type="entry name" value="PROTEIN_KINASE_ST"/>
    <property type="match status" value="1"/>
</dbReference>
<dbReference type="GO" id="GO:0004674">
    <property type="term" value="F:protein serine/threonine kinase activity"/>
    <property type="evidence" value="ECO:0007669"/>
    <property type="project" value="UniProtKB-KW"/>
</dbReference>